<dbReference type="RefSeq" id="WP_378141795.1">
    <property type="nucleotide sequence ID" value="NZ_JBHSEF010000023.1"/>
</dbReference>
<accession>A0ABV8UVJ3</accession>
<evidence type="ECO:0000313" key="2">
    <source>
        <dbReference type="Proteomes" id="UP001595733"/>
    </source>
</evidence>
<dbReference type="EMBL" id="JBHSEF010000023">
    <property type="protein sequence ID" value="MFC4355325.1"/>
    <property type="molecule type" value="Genomic_DNA"/>
</dbReference>
<sequence length="84" mass="9397">MKPIVTETTNVTFVGDGCEDLPGTKYICEDEVTPGIEVAIELDAEDKKQIMETGMIYLNIMGRTVQPFYISTESVFENGKEDEK</sequence>
<reference evidence="2" key="1">
    <citation type="journal article" date="2019" name="Int. J. Syst. Evol. Microbiol.">
        <title>The Global Catalogue of Microorganisms (GCM) 10K type strain sequencing project: providing services to taxonomists for standard genome sequencing and annotation.</title>
        <authorList>
            <consortium name="The Broad Institute Genomics Platform"/>
            <consortium name="The Broad Institute Genome Sequencing Center for Infectious Disease"/>
            <person name="Wu L."/>
            <person name="Ma J."/>
        </authorList>
    </citation>
    <scope>NUCLEOTIDE SEQUENCE [LARGE SCALE GENOMIC DNA]</scope>
    <source>
        <strain evidence="2">CCUG 50353</strain>
    </source>
</reference>
<name>A0ABV8UVJ3_9BACL</name>
<protein>
    <submittedName>
        <fullName evidence="1">Uncharacterized protein</fullName>
    </submittedName>
</protein>
<gene>
    <name evidence="1" type="ORF">ACFO0S_09725</name>
</gene>
<comment type="caution">
    <text evidence="1">The sequence shown here is derived from an EMBL/GenBank/DDBJ whole genome shotgun (WGS) entry which is preliminary data.</text>
</comment>
<evidence type="ECO:0000313" key="1">
    <source>
        <dbReference type="EMBL" id="MFC4355325.1"/>
    </source>
</evidence>
<organism evidence="1 2">
    <name type="scientific">Chryseomicrobium palamuruense</name>
    <dbReference type="NCBI Taxonomy" id="682973"/>
    <lineage>
        <taxon>Bacteria</taxon>
        <taxon>Bacillati</taxon>
        <taxon>Bacillota</taxon>
        <taxon>Bacilli</taxon>
        <taxon>Bacillales</taxon>
        <taxon>Caryophanaceae</taxon>
        <taxon>Chryseomicrobium</taxon>
    </lineage>
</organism>
<dbReference type="Proteomes" id="UP001595733">
    <property type="component" value="Unassembled WGS sequence"/>
</dbReference>
<proteinExistence type="predicted"/>
<keyword evidence="2" id="KW-1185">Reference proteome</keyword>